<reference evidence="1 2" key="1">
    <citation type="submission" date="2017-03" db="EMBL/GenBank/DDBJ databases">
        <title>wgs assembly of Dolosigranulum pigrum KPL CDC strains.</title>
        <authorList>
            <person name="Brugger S.D."/>
            <person name="Pettigrew M."/>
            <person name="Kong Y."/>
            <person name="Lemon K.P."/>
        </authorList>
    </citation>
    <scope>NUCLEOTIDE SEQUENCE [LARGE SCALE GENOMIC DNA]</scope>
    <source>
        <strain evidence="1 2">KPL1931_CDC4294-98</strain>
    </source>
</reference>
<sequence>MKYDNLMEFKLQDGFQPIKYSDDVGADYLFSHSEEDDYYLLLNVETFGHISQQDVEKLIEKRLKVLVVELANNTLYAYNIDSELALEAHIKHKNNKRDW</sequence>
<dbReference type="RefSeq" id="WP_112790606.1">
    <property type="nucleotide sequence ID" value="NZ_NAQV01000058.1"/>
</dbReference>
<evidence type="ECO:0000313" key="2">
    <source>
        <dbReference type="Proteomes" id="UP000249099"/>
    </source>
</evidence>
<gene>
    <name evidence="1" type="ORF">B8A44_09590</name>
</gene>
<organism evidence="1 2">
    <name type="scientific">Dolosigranulum pigrum</name>
    <dbReference type="NCBI Taxonomy" id="29394"/>
    <lineage>
        <taxon>Bacteria</taxon>
        <taxon>Bacillati</taxon>
        <taxon>Bacillota</taxon>
        <taxon>Bacilli</taxon>
        <taxon>Lactobacillales</taxon>
        <taxon>Carnobacteriaceae</taxon>
        <taxon>Dolosigranulum</taxon>
    </lineage>
</organism>
<protein>
    <submittedName>
        <fullName evidence="1">Uncharacterized protein</fullName>
    </submittedName>
</protein>
<comment type="caution">
    <text evidence="1">The sequence shown here is derived from an EMBL/GenBank/DDBJ whole genome shotgun (WGS) entry which is preliminary data.</text>
</comment>
<dbReference type="EMBL" id="NAQV01000058">
    <property type="protein sequence ID" value="RAN61404.1"/>
    <property type="molecule type" value="Genomic_DNA"/>
</dbReference>
<name>A0A328KHU4_9LACT</name>
<dbReference type="Proteomes" id="UP000249099">
    <property type="component" value="Unassembled WGS sequence"/>
</dbReference>
<dbReference type="AlphaFoldDB" id="A0A328KHU4"/>
<proteinExistence type="predicted"/>
<accession>A0A328KHU4</accession>
<evidence type="ECO:0000313" key="1">
    <source>
        <dbReference type="EMBL" id="RAN61404.1"/>
    </source>
</evidence>